<reference evidence="1 2" key="1">
    <citation type="submission" date="2020-09" db="EMBL/GenBank/DDBJ databases">
        <title>De no assembly of potato wild relative species, Solanum commersonii.</title>
        <authorList>
            <person name="Cho K."/>
        </authorList>
    </citation>
    <scope>NUCLEOTIDE SEQUENCE [LARGE SCALE GENOMIC DNA]</scope>
    <source>
        <strain evidence="1">LZ3.2</strain>
        <tissue evidence="1">Leaf</tissue>
    </source>
</reference>
<protein>
    <submittedName>
        <fullName evidence="1">Uncharacterized protein</fullName>
    </submittedName>
</protein>
<dbReference type="Proteomes" id="UP000824120">
    <property type="component" value="Chromosome 2"/>
</dbReference>
<dbReference type="EMBL" id="JACXVP010000002">
    <property type="protein sequence ID" value="KAG5619899.1"/>
    <property type="molecule type" value="Genomic_DNA"/>
</dbReference>
<keyword evidence="2" id="KW-1185">Reference proteome</keyword>
<sequence>MHLRTLILSNKTLNESNLWTHQHPQLKLLLVLKQTQRNSIAKRPADPFSESLNLFGELDRARRRDWLKNDNNIQKAIKSTFGESPSAFGDQRLLAKSYILKQHTQHEFKREMESLGEPPSSSVSLTQLAKLLNVPIFSNSTPQPPIKKSKHALMKFKQDPHYPLHRDTQIFLNFAKFNHLTIFVLKSVVTRSIIEQFLSFSTNMGYSDFTQSI</sequence>
<evidence type="ECO:0000313" key="2">
    <source>
        <dbReference type="Proteomes" id="UP000824120"/>
    </source>
</evidence>
<dbReference type="AlphaFoldDB" id="A0A9J6A6I4"/>
<proteinExistence type="predicted"/>
<accession>A0A9J6A6I4</accession>
<comment type="caution">
    <text evidence="1">The sequence shown here is derived from an EMBL/GenBank/DDBJ whole genome shotgun (WGS) entry which is preliminary data.</text>
</comment>
<name>A0A9J6A6I4_SOLCO</name>
<organism evidence="1 2">
    <name type="scientific">Solanum commersonii</name>
    <name type="common">Commerson's wild potato</name>
    <name type="synonym">Commerson's nightshade</name>
    <dbReference type="NCBI Taxonomy" id="4109"/>
    <lineage>
        <taxon>Eukaryota</taxon>
        <taxon>Viridiplantae</taxon>
        <taxon>Streptophyta</taxon>
        <taxon>Embryophyta</taxon>
        <taxon>Tracheophyta</taxon>
        <taxon>Spermatophyta</taxon>
        <taxon>Magnoliopsida</taxon>
        <taxon>eudicotyledons</taxon>
        <taxon>Gunneridae</taxon>
        <taxon>Pentapetalae</taxon>
        <taxon>asterids</taxon>
        <taxon>lamiids</taxon>
        <taxon>Solanales</taxon>
        <taxon>Solanaceae</taxon>
        <taxon>Solanoideae</taxon>
        <taxon>Solaneae</taxon>
        <taxon>Solanum</taxon>
    </lineage>
</organism>
<gene>
    <name evidence="1" type="ORF">H5410_005117</name>
</gene>
<evidence type="ECO:0000313" key="1">
    <source>
        <dbReference type="EMBL" id="KAG5619899.1"/>
    </source>
</evidence>